<organism evidence="2 3">
    <name type="scientific">Corynascus novoguineensis</name>
    <dbReference type="NCBI Taxonomy" id="1126955"/>
    <lineage>
        <taxon>Eukaryota</taxon>
        <taxon>Fungi</taxon>
        <taxon>Dikarya</taxon>
        <taxon>Ascomycota</taxon>
        <taxon>Pezizomycotina</taxon>
        <taxon>Sordariomycetes</taxon>
        <taxon>Sordariomycetidae</taxon>
        <taxon>Sordariales</taxon>
        <taxon>Chaetomiaceae</taxon>
        <taxon>Corynascus</taxon>
    </lineage>
</organism>
<accession>A0AAN7HAU1</accession>
<evidence type="ECO:0000313" key="3">
    <source>
        <dbReference type="Proteomes" id="UP001303647"/>
    </source>
</evidence>
<protein>
    <submittedName>
        <fullName evidence="2">Uncharacterized protein</fullName>
    </submittedName>
</protein>
<comment type="caution">
    <text evidence="2">The sequence shown here is derived from an EMBL/GenBank/DDBJ whole genome shotgun (WGS) entry which is preliminary data.</text>
</comment>
<feature type="region of interest" description="Disordered" evidence="1">
    <location>
        <begin position="38"/>
        <end position="73"/>
    </location>
</feature>
<keyword evidence="3" id="KW-1185">Reference proteome</keyword>
<evidence type="ECO:0000313" key="2">
    <source>
        <dbReference type="EMBL" id="KAK4242986.1"/>
    </source>
</evidence>
<sequence length="215" mass="22922">MTAFFRKHTLILKNGPEDTYIGDDVAEGNALGPLEDIHIDDDVGKGNTLGPENERGPGSPVAPRTPGNKIRPRSRYFGSASKARYNKATSITVKGTRKDAIGIPRHEAARSVIGQQAIVRSVTERAAGRGRTVPISNIFARFLQATPGRVAAQSVEVAPVRPTGSSAPKTSYQAAVQDVQNLQSEPPSPIRETVPSVVTSFGREAARSVFVANPN</sequence>
<proteinExistence type="predicted"/>
<reference evidence="2" key="1">
    <citation type="journal article" date="2023" name="Mol. Phylogenet. Evol.">
        <title>Genome-scale phylogeny and comparative genomics of the fungal order Sordariales.</title>
        <authorList>
            <person name="Hensen N."/>
            <person name="Bonometti L."/>
            <person name="Westerberg I."/>
            <person name="Brannstrom I.O."/>
            <person name="Guillou S."/>
            <person name="Cros-Aarteil S."/>
            <person name="Calhoun S."/>
            <person name="Haridas S."/>
            <person name="Kuo A."/>
            <person name="Mondo S."/>
            <person name="Pangilinan J."/>
            <person name="Riley R."/>
            <person name="LaButti K."/>
            <person name="Andreopoulos B."/>
            <person name="Lipzen A."/>
            <person name="Chen C."/>
            <person name="Yan M."/>
            <person name="Daum C."/>
            <person name="Ng V."/>
            <person name="Clum A."/>
            <person name="Steindorff A."/>
            <person name="Ohm R.A."/>
            <person name="Martin F."/>
            <person name="Silar P."/>
            <person name="Natvig D.O."/>
            <person name="Lalanne C."/>
            <person name="Gautier V."/>
            <person name="Ament-Velasquez S.L."/>
            <person name="Kruys A."/>
            <person name="Hutchinson M.I."/>
            <person name="Powell A.J."/>
            <person name="Barry K."/>
            <person name="Miller A.N."/>
            <person name="Grigoriev I.V."/>
            <person name="Debuchy R."/>
            <person name="Gladieux P."/>
            <person name="Hiltunen Thoren M."/>
            <person name="Johannesson H."/>
        </authorList>
    </citation>
    <scope>NUCLEOTIDE SEQUENCE</scope>
    <source>
        <strain evidence="2">CBS 359.72</strain>
    </source>
</reference>
<dbReference type="Proteomes" id="UP001303647">
    <property type="component" value="Unassembled WGS sequence"/>
</dbReference>
<evidence type="ECO:0000256" key="1">
    <source>
        <dbReference type="SAM" id="MobiDB-lite"/>
    </source>
</evidence>
<dbReference type="EMBL" id="MU857940">
    <property type="protein sequence ID" value="KAK4242986.1"/>
    <property type="molecule type" value="Genomic_DNA"/>
</dbReference>
<name>A0AAN7HAU1_9PEZI</name>
<dbReference type="AlphaFoldDB" id="A0AAN7HAU1"/>
<reference evidence="2" key="2">
    <citation type="submission" date="2023-05" db="EMBL/GenBank/DDBJ databases">
        <authorList>
            <consortium name="Lawrence Berkeley National Laboratory"/>
            <person name="Steindorff A."/>
            <person name="Hensen N."/>
            <person name="Bonometti L."/>
            <person name="Westerberg I."/>
            <person name="Brannstrom I.O."/>
            <person name="Guillou S."/>
            <person name="Cros-Aarteil S."/>
            <person name="Calhoun S."/>
            <person name="Haridas S."/>
            <person name="Kuo A."/>
            <person name="Mondo S."/>
            <person name="Pangilinan J."/>
            <person name="Riley R."/>
            <person name="Labutti K."/>
            <person name="Andreopoulos B."/>
            <person name="Lipzen A."/>
            <person name="Chen C."/>
            <person name="Yanf M."/>
            <person name="Daum C."/>
            <person name="Ng V."/>
            <person name="Clum A."/>
            <person name="Ohm R."/>
            <person name="Martin F."/>
            <person name="Silar P."/>
            <person name="Natvig D."/>
            <person name="Lalanne C."/>
            <person name="Gautier V."/>
            <person name="Ament-Velasquez S.L."/>
            <person name="Kruys A."/>
            <person name="Hutchinson M.I."/>
            <person name="Powell A.J."/>
            <person name="Barry K."/>
            <person name="Miller A.N."/>
            <person name="Grigoriev I.V."/>
            <person name="Debuchy R."/>
            <person name="Gladieux P."/>
            <person name="Thoren M.H."/>
            <person name="Johannesson H."/>
        </authorList>
    </citation>
    <scope>NUCLEOTIDE SEQUENCE</scope>
    <source>
        <strain evidence="2">CBS 359.72</strain>
    </source>
</reference>
<gene>
    <name evidence="2" type="ORF">C7999DRAFT_18582</name>
</gene>